<dbReference type="GO" id="GO:0030170">
    <property type="term" value="F:pyridoxal phosphate binding"/>
    <property type="evidence" value="ECO:0007669"/>
    <property type="project" value="InterPro"/>
</dbReference>
<dbReference type="EMBL" id="JAQJAC010000003">
    <property type="protein sequence ID" value="KAJ5589678.1"/>
    <property type="molecule type" value="Genomic_DNA"/>
</dbReference>
<evidence type="ECO:0000256" key="2">
    <source>
        <dbReference type="ARBA" id="ARBA00022898"/>
    </source>
</evidence>
<dbReference type="PANTHER" id="PTHR42699">
    <property type="match status" value="1"/>
</dbReference>
<evidence type="ECO:0008006" key="6">
    <source>
        <dbReference type="Google" id="ProtNLM"/>
    </source>
</evidence>
<dbReference type="InterPro" id="IPR015424">
    <property type="entry name" value="PyrdxlP-dep_Trfase"/>
</dbReference>
<evidence type="ECO:0000313" key="4">
    <source>
        <dbReference type="EMBL" id="KAJ5589678.1"/>
    </source>
</evidence>
<dbReference type="Gene3D" id="3.40.640.10">
    <property type="entry name" value="Type I PLP-dependent aspartate aminotransferase-like (Major domain)"/>
    <property type="match status" value="1"/>
</dbReference>
<accession>A0AAD6GTN3</accession>
<reference evidence="4 5" key="1">
    <citation type="journal article" date="2023" name="IMA Fungus">
        <title>Comparative genomic study of the Penicillium genus elucidates a diverse pangenome and 15 lateral gene transfer events.</title>
        <authorList>
            <person name="Petersen C."/>
            <person name="Sorensen T."/>
            <person name="Nielsen M.R."/>
            <person name="Sondergaard T.E."/>
            <person name="Sorensen J.L."/>
            <person name="Fitzpatrick D.A."/>
            <person name="Frisvad J.C."/>
            <person name="Nielsen K.L."/>
        </authorList>
    </citation>
    <scope>NUCLEOTIDE SEQUENCE [LARGE SCALE GENOMIC DNA]</scope>
    <source>
        <strain evidence="4 5">IBT 29057</strain>
    </source>
</reference>
<sequence length="553" mass="61396">MRDPNFQNIDKVALFGAQPLGSSHPPGDPHAVSFSLPTWASVAGNMAGEAWFNRMGFCPIVGGLTEAALIRVKRPTGVKARIFISREAASRLEHTVKVKDPAAKVSVVQFELRQSNSPDLSNWARFVLSFEEDAFTFWLNHGDGISNRHAEFCNNLLDFMDSRCDEDEPDYQTCGPRSGDKPAGLPTWTNSGLEEKMVIKSVLAKCIRSENADMLPVQSDDVFLYSTGMMAIGKIARAMKDMPGNDTAVIFGWLYSGTLPLVKDSGYSKPILYGRGTEEELDKLESYLAAGGKCTVLFTEITSNPQLHSPNLVRIKKLADEYGFTVVVDDTIGTSVNLDILPYADVVTTSLTKIFNGACNAMGGSLIVNPNSRHYRRIHTYLQGHFEDLLFPADAVVLSENCIDYPERVKRCSATARAIAHFLAAHPSIDYVNYPTLVPSREEYERYRRDGEGYGYLLSIVFREPDFAVRFFDALDIWKGPSIGTNSSIALPYSVLAHWEEQDWAAEYGVPKHIVRLSVGLESEAWLRDRVTEALAKATPATLCRTTFCKSER</sequence>
<dbReference type="Pfam" id="PF01053">
    <property type="entry name" value="Cys_Met_Meta_PP"/>
    <property type="match status" value="1"/>
</dbReference>
<proteinExistence type="inferred from homology"/>
<dbReference type="GO" id="GO:0019346">
    <property type="term" value="P:transsulfuration"/>
    <property type="evidence" value="ECO:0007669"/>
    <property type="project" value="InterPro"/>
</dbReference>
<keyword evidence="5" id="KW-1185">Reference proteome</keyword>
<dbReference type="Proteomes" id="UP001216150">
    <property type="component" value="Unassembled WGS sequence"/>
</dbReference>
<evidence type="ECO:0000256" key="1">
    <source>
        <dbReference type="ARBA" id="ARBA00001933"/>
    </source>
</evidence>
<organism evidence="4 5">
    <name type="scientific">Penicillium hetheringtonii</name>
    <dbReference type="NCBI Taxonomy" id="911720"/>
    <lineage>
        <taxon>Eukaryota</taxon>
        <taxon>Fungi</taxon>
        <taxon>Dikarya</taxon>
        <taxon>Ascomycota</taxon>
        <taxon>Pezizomycotina</taxon>
        <taxon>Eurotiomycetes</taxon>
        <taxon>Eurotiomycetidae</taxon>
        <taxon>Eurotiales</taxon>
        <taxon>Aspergillaceae</taxon>
        <taxon>Penicillium</taxon>
    </lineage>
</organism>
<evidence type="ECO:0000313" key="5">
    <source>
        <dbReference type="Proteomes" id="UP001216150"/>
    </source>
</evidence>
<dbReference type="SUPFAM" id="SSF53383">
    <property type="entry name" value="PLP-dependent transferases"/>
    <property type="match status" value="1"/>
</dbReference>
<name>A0AAD6GTN3_9EURO</name>
<comment type="similarity">
    <text evidence="3">Belongs to the trans-sulfuration enzymes family.</text>
</comment>
<keyword evidence="2 3" id="KW-0663">Pyridoxal phosphate</keyword>
<comment type="caution">
    <text evidence="4">The sequence shown here is derived from an EMBL/GenBank/DDBJ whole genome shotgun (WGS) entry which is preliminary data.</text>
</comment>
<dbReference type="GO" id="GO:0003962">
    <property type="term" value="F:cystathionine gamma-synthase activity"/>
    <property type="evidence" value="ECO:0007669"/>
    <property type="project" value="TreeGrafter"/>
</dbReference>
<dbReference type="PANTHER" id="PTHR42699:SF1">
    <property type="entry name" value="CYSTATHIONINE GAMMA-SYNTHASE-RELATED"/>
    <property type="match status" value="1"/>
</dbReference>
<protein>
    <recommendedName>
        <fullName evidence="6">Cystathionine gamma-synthase</fullName>
    </recommendedName>
</protein>
<gene>
    <name evidence="4" type="ORF">N7450_003650</name>
</gene>
<dbReference type="Gene3D" id="3.90.1150.10">
    <property type="entry name" value="Aspartate Aminotransferase, domain 1"/>
    <property type="match status" value="1"/>
</dbReference>
<dbReference type="AlphaFoldDB" id="A0AAD6GTN3"/>
<dbReference type="InterPro" id="IPR000277">
    <property type="entry name" value="Cys/Met-Metab_PyrdxlP-dep_enz"/>
</dbReference>
<dbReference type="InterPro" id="IPR015422">
    <property type="entry name" value="PyrdxlP-dep_Trfase_small"/>
</dbReference>
<evidence type="ECO:0000256" key="3">
    <source>
        <dbReference type="RuleBase" id="RU362118"/>
    </source>
</evidence>
<comment type="cofactor">
    <cofactor evidence="1 3">
        <name>pyridoxal 5'-phosphate</name>
        <dbReference type="ChEBI" id="CHEBI:597326"/>
    </cofactor>
</comment>
<dbReference type="InterPro" id="IPR051750">
    <property type="entry name" value="Trans-sulfuration_enzymes"/>
</dbReference>
<dbReference type="InterPro" id="IPR015421">
    <property type="entry name" value="PyrdxlP-dep_Trfase_major"/>
</dbReference>